<evidence type="ECO:0000256" key="3">
    <source>
        <dbReference type="ARBA" id="ARBA00022448"/>
    </source>
</evidence>
<gene>
    <name evidence="10" type="ORF">CLV41_10145</name>
</gene>
<proteinExistence type="inferred from homology"/>
<keyword evidence="3 8" id="KW-0813">Transport</keyword>
<evidence type="ECO:0000256" key="7">
    <source>
        <dbReference type="ARBA" id="ARBA00023136"/>
    </source>
</evidence>
<dbReference type="InterPro" id="IPR035906">
    <property type="entry name" value="MetI-like_sf"/>
</dbReference>
<evidence type="ECO:0000256" key="8">
    <source>
        <dbReference type="RuleBase" id="RU363032"/>
    </source>
</evidence>
<dbReference type="EMBL" id="PPCN01000001">
    <property type="protein sequence ID" value="POF33597.1"/>
    <property type="molecule type" value="Genomic_DNA"/>
</dbReference>
<reference evidence="10 11" key="1">
    <citation type="submission" date="2018-01" db="EMBL/GenBank/DDBJ databases">
        <title>Genomic Encyclopedia of Archaeal and Bacterial Type Strains, Phase II (KMG-II): from individual species to whole genera.</title>
        <authorList>
            <person name="Goeker M."/>
        </authorList>
    </citation>
    <scope>NUCLEOTIDE SEQUENCE [LARGE SCALE GENOMIC DNA]</scope>
    <source>
        <strain evidence="10 11">DSM 17023</strain>
    </source>
</reference>
<dbReference type="Gene3D" id="1.10.3720.10">
    <property type="entry name" value="MetI-like"/>
    <property type="match status" value="1"/>
</dbReference>
<dbReference type="Pfam" id="PF00528">
    <property type="entry name" value="BPD_transp_1"/>
    <property type="match status" value="1"/>
</dbReference>
<evidence type="ECO:0000256" key="4">
    <source>
        <dbReference type="ARBA" id="ARBA00022475"/>
    </source>
</evidence>
<dbReference type="GO" id="GO:0055085">
    <property type="term" value="P:transmembrane transport"/>
    <property type="evidence" value="ECO:0007669"/>
    <property type="project" value="InterPro"/>
</dbReference>
<name>A0A2S3V0U9_9HYPH</name>
<dbReference type="AlphaFoldDB" id="A0A2S3V0U9"/>
<protein>
    <submittedName>
        <fullName evidence="10">Putative spermidine/putrescine transport system permease protein</fullName>
    </submittedName>
</protein>
<dbReference type="PANTHER" id="PTHR42929">
    <property type="entry name" value="INNER MEMBRANE ABC TRANSPORTER PERMEASE PROTEIN YDCU-RELATED-RELATED"/>
    <property type="match status" value="1"/>
</dbReference>
<keyword evidence="11" id="KW-1185">Reference proteome</keyword>
<evidence type="ECO:0000256" key="5">
    <source>
        <dbReference type="ARBA" id="ARBA00022692"/>
    </source>
</evidence>
<evidence type="ECO:0000256" key="2">
    <source>
        <dbReference type="ARBA" id="ARBA00007069"/>
    </source>
</evidence>
<sequence>MKTPGEQKDRTWILAAPGVGYLTVLYALPLGLLLLASFRLPEAFSISAYVDFFGDPFNWYIIWNTLRSALLTTAFCLLIGYPAAFALAWSKGWLQALFLVSLILPLSVGIVVKAFAWTIVLRSDGVLNQALMALGFTDEPVRLIFTETGLIFGAVNVFVPFMIMPVYSVIRLLDPRLAEAARTLGAGPLYVFWKIILPLTVPGIIAGIAFVFSLALAMYVIPTLLVGERFMTLSQQIARSYLYLRNETLGSTVAVVLLVFSLIVIVASQWLAGKVRANT</sequence>
<dbReference type="CDD" id="cd06261">
    <property type="entry name" value="TM_PBP2"/>
    <property type="match status" value="1"/>
</dbReference>
<feature type="transmembrane region" description="Helical" evidence="8">
    <location>
        <begin position="96"/>
        <end position="120"/>
    </location>
</feature>
<keyword evidence="4" id="KW-1003">Cell membrane</keyword>
<dbReference type="Proteomes" id="UP000236959">
    <property type="component" value="Unassembled WGS sequence"/>
</dbReference>
<keyword evidence="5 8" id="KW-0812">Transmembrane</keyword>
<feature type="transmembrane region" description="Helical" evidence="8">
    <location>
        <begin position="191"/>
        <end position="221"/>
    </location>
</feature>
<evidence type="ECO:0000256" key="6">
    <source>
        <dbReference type="ARBA" id="ARBA00022989"/>
    </source>
</evidence>
<organism evidence="10 11">
    <name type="scientific">Roseibium marinum</name>
    <dbReference type="NCBI Taxonomy" id="281252"/>
    <lineage>
        <taxon>Bacteria</taxon>
        <taxon>Pseudomonadati</taxon>
        <taxon>Pseudomonadota</taxon>
        <taxon>Alphaproteobacteria</taxon>
        <taxon>Hyphomicrobiales</taxon>
        <taxon>Stappiaceae</taxon>
        <taxon>Roseibium</taxon>
    </lineage>
</organism>
<dbReference type="GO" id="GO:0005886">
    <property type="term" value="C:plasma membrane"/>
    <property type="evidence" value="ECO:0007669"/>
    <property type="project" value="UniProtKB-SubCell"/>
</dbReference>
<feature type="domain" description="ABC transmembrane type-1" evidence="9">
    <location>
        <begin position="62"/>
        <end position="268"/>
    </location>
</feature>
<evidence type="ECO:0000313" key="10">
    <source>
        <dbReference type="EMBL" id="POF33597.1"/>
    </source>
</evidence>
<evidence type="ECO:0000256" key="1">
    <source>
        <dbReference type="ARBA" id="ARBA00004651"/>
    </source>
</evidence>
<feature type="transmembrane region" description="Helical" evidence="8">
    <location>
        <begin position="60"/>
        <end position="84"/>
    </location>
</feature>
<accession>A0A2S3V0U9</accession>
<evidence type="ECO:0000259" key="9">
    <source>
        <dbReference type="PROSITE" id="PS50928"/>
    </source>
</evidence>
<dbReference type="RefSeq" id="WP_103220290.1">
    <property type="nucleotide sequence ID" value="NZ_PPCN01000001.1"/>
</dbReference>
<dbReference type="OrthoDB" id="9807047at2"/>
<dbReference type="PROSITE" id="PS50928">
    <property type="entry name" value="ABC_TM1"/>
    <property type="match status" value="1"/>
</dbReference>
<keyword evidence="6 8" id="KW-1133">Transmembrane helix</keyword>
<keyword evidence="7 8" id="KW-0472">Membrane</keyword>
<dbReference type="PANTHER" id="PTHR42929:SF1">
    <property type="entry name" value="INNER MEMBRANE ABC TRANSPORTER PERMEASE PROTEIN YDCU-RELATED"/>
    <property type="match status" value="1"/>
</dbReference>
<dbReference type="SUPFAM" id="SSF161098">
    <property type="entry name" value="MetI-like"/>
    <property type="match status" value="1"/>
</dbReference>
<comment type="caution">
    <text evidence="10">The sequence shown here is derived from an EMBL/GenBank/DDBJ whole genome shotgun (WGS) entry which is preliminary data.</text>
</comment>
<feature type="transmembrane region" description="Helical" evidence="8">
    <location>
        <begin position="249"/>
        <end position="272"/>
    </location>
</feature>
<dbReference type="InterPro" id="IPR000515">
    <property type="entry name" value="MetI-like"/>
</dbReference>
<evidence type="ECO:0000313" key="11">
    <source>
        <dbReference type="Proteomes" id="UP000236959"/>
    </source>
</evidence>
<feature type="transmembrane region" description="Helical" evidence="8">
    <location>
        <begin position="12"/>
        <end position="40"/>
    </location>
</feature>
<feature type="transmembrane region" description="Helical" evidence="8">
    <location>
        <begin position="150"/>
        <end position="170"/>
    </location>
</feature>
<comment type="subcellular location">
    <subcellularLocation>
        <location evidence="1 8">Cell membrane</location>
        <topology evidence="1 8">Multi-pass membrane protein</topology>
    </subcellularLocation>
</comment>
<comment type="similarity">
    <text evidence="2">Belongs to the binding-protein-dependent transport system permease family. CysTW subfamily.</text>
</comment>